<name>A0A0B7GY77_TREPH</name>
<evidence type="ECO:0000313" key="1">
    <source>
        <dbReference type="EMBL" id="CEM61586.1"/>
    </source>
</evidence>
<dbReference type="RefSeq" id="WP_044634549.1">
    <property type="nucleotide sequence ID" value="NZ_CDNC01000012.1"/>
</dbReference>
<gene>
    <name evidence="1" type="ORF">TPHV1_20123</name>
</gene>
<organism evidence="1 2">
    <name type="scientific">Treponema phagedenis</name>
    <dbReference type="NCBI Taxonomy" id="162"/>
    <lineage>
        <taxon>Bacteria</taxon>
        <taxon>Pseudomonadati</taxon>
        <taxon>Spirochaetota</taxon>
        <taxon>Spirochaetia</taxon>
        <taxon>Spirochaetales</taxon>
        <taxon>Treponemataceae</taxon>
        <taxon>Treponema</taxon>
    </lineage>
</organism>
<accession>A0A0B7GY77</accession>
<dbReference type="EMBL" id="CDNC01000012">
    <property type="protein sequence ID" value="CEM61586.1"/>
    <property type="molecule type" value="Genomic_DNA"/>
</dbReference>
<dbReference type="OrthoDB" id="355482at2"/>
<reference evidence="2" key="1">
    <citation type="submission" date="2015-01" db="EMBL/GenBank/DDBJ databases">
        <authorList>
            <person name="Manzoor Shahid"/>
            <person name="Zubair Saima"/>
        </authorList>
    </citation>
    <scope>NUCLEOTIDE SEQUENCE [LARGE SCALE GENOMIC DNA]</scope>
    <source>
        <strain evidence="2">V1</strain>
    </source>
</reference>
<dbReference type="AlphaFoldDB" id="A0A0B7GY77"/>
<keyword evidence="2" id="KW-1185">Reference proteome</keyword>
<dbReference type="Proteomes" id="UP000042527">
    <property type="component" value="Unassembled WGS sequence"/>
</dbReference>
<protein>
    <submittedName>
        <fullName evidence="1">Uncharacterized protein</fullName>
    </submittedName>
</protein>
<evidence type="ECO:0000313" key="2">
    <source>
        <dbReference type="Proteomes" id="UP000042527"/>
    </source>
</evidence>
<sequence length="411" mass="47665">MEIKTKRIQLLAALFIFFCIPYGITQTIEQQNSLNETIPPILEDEQETQKNYFVKQEGANSVFYQRLSWESLDNILYFIFILEHHNAQGAWAQIDKKTITTNFIEVSLSPGKYRYKIIAVNLLGQEESISEYRNFNILIAHQPEVHSLSPRTIYFDEEHTDYLEITGKEFYETTDYLLVNTAWGTRLIKGTIADISADKTQAKIGFKIDRLAPGEYVLIARDASGLTDQSKTLTLKFQKPVDTYLSLGYPFTVFIGNSVFKEFFNRTFTPFGLLLRLTCMPIKRTYGSYGFNLTSSGLYIKGEGADYTLSGYFLIPHLNFTYIYPIKRRKVNFDIHGGIGALFLLHTKFQYPEVSSPKFWYWGLSADFGTAFQFYMYKRLYFEINVDHIFPFRKGFPIYIVQPSVSVGWEF</sequence>
<proteinExistence type="predicted"/>